<accession>A0A645CN52</accession>
<gene>
    <name evidence="2" type="ORF">SDC9_125394</name>
</gene>
<feature type="region of interest" description="Disordered" evidence="1">
    <location>
        <begin position="52"/>
        <end position="80"/>
    </location>
</feature>
<reference evidence="2" key="1">
    <citation type="submission" date="2019-08" db="EMBL/GenBank/DDBJ databases">
        <authorList>
            <person name="Kucharzyk K."/>
            <person name="Murdoch R.W."/>
            <person name="Higgins S."/>
            <person name="Loffler F."/>
        </authorList>
    </citation>
    <scope>NUCLEOTIDE SEQUENCE</scope>
</reference>
<feature type="compositionally biased region" description="Polar residues" evidence="1">
    <location>
        <begin position="57"/>
        <end position="77"/>
    </location>
</feature>
<proteinExistence type="predicted"/>
<dbReference type="AlphaFoldDB" id="A0A645CN52"/>
<sequence length="114" mass="13053">MQFKEVDCIVKKYNSEEDEVRDLVNLNLTRDRTSTQKAREAATLELIEKKLARERQATSTGGDTPQLRPNSATAENQGRTRDIVAKKVGFKSGQEAERAMRAVRRVFYRHILCL</sequence>
<dbReference type="EMBL" id="VSSQ01028604">
    <property type="protein sequence ID" value="MPM78383.1"/>
    <property type="molecule type" value="Genomic_DNA"/>
</dbReference>
<name>A0A645CN52_9ZZZZ</name>
<evidence type="ECO:0000256" key="1">
    <source>
        <dbReference type="SAM" id="MobiDB-lite"/>
    </source>
</evidence>
<protein>
    <submittedName>
        <fullName evidence="2">Uncharacterized protein</fullName>
    </submittedName>
</protein>
<evidence type="ECO:0000313" key="2">
    <source>
        <dbReference type="EMBL" id="MPM78383.1"/>
    </source>
</evidence>
<organism evidence="2">
    <name type="scientific">bioreactor metagenome</name>
    <dbReference type="NCBI Taxonomy" id="1076179"/>
    <lineage>
        <taxon>unclassified sequences</taxon>
        <taxon>metagenomes</taxon>
        <taxon>ecological metagenomes</taxon>
    </lineage>
</organism>
<comment type="caution">
    <text evidence="2">The sequence shown here is derived from an EMBL/GenBank/DDBJ whole genome shotgun (WGS) entry which is preliminary data.</text>
</comment>